<dbReference type="AlphaFoldDB" id="G0VI54"/>
<dbReference type="HOGENOM" id="CLU_050570_0_0_1"/>
<feature type="compositionally biased region" description="Polar residues" evidence="1">
    <location>
        <begin position="316"/>
        <end position="328"/>
    </location>
</feature>
<dbReference type="Proteomes" id="UP000001640">
    <property type="component" value="Chromosome 7"/>
</dbReference>
<feature type="compositionally biased region" description="Polar residues" evidence="1">
    <location>
        <begin position="352"/>
        <end position="361"/>
    </location>
</feature>
<evidence type="ECO:0000313" key="3">
    <source>
        <dbReference type="Proteomes" id="UP000001640"/>
    </source>
</evidence>
<organism evidence="2 3">
    <name type="scientific">Naumovozyma castellii</name>
    <name type="common">Yeast</name>
    <name type="synonym">Saccharomyces castellii</name>
    <dbReference type="NCBI Taxonomy" id="27288"/>
    <lineage>
        <taxon>Eukaryota</taxon>
        <taxon>Fungi</taxon>
        <taxon>Dikarya</taxon>
        <taxon>Ascomycota</taxon>
        <taxon>Saccharomycotina</taxon>
        <taxon>Saccharomycetes</taxon>
        <taxon>Saccharomycetales</taxon>
        <taxon>Saccharomycetaceae</taxon>
        <taxon>Naumovozyma</taxon>
    </lineage>
</organism>
<dbReference type="FunCoup" id="G0VI54">
    <property type="interactions" value="53"/>
</dbReference>
<dbReference type="InParanoid" id="G0VI54"/>
<dbReference type="STRING" id="1064592.G0VI54"/>
<dbReference type="RefSeq" id="XP_003677441.1">
    <property type="nucleotide sequence ID" value="XM_003677393.1"/>
</dbReference>
<protein>
    <submittedName>
        <fullName evidence="2">Uncharacterized protein</fullName>
    </submittedName>
</protein>
<feature type="region of interest" description="Disordered" evidence="1">
    <location>
        <begin position="28"/>
        <end position="295"/>
    </location>
</feature>
<reference key="2">
    <citation type="submission" date="2011-08" db="EMBL/GenBank/DDBJ databases">
        <title>Genome sequence of Naumovozyma castellii.</title>
        <authorList>
            <person name="Gordon J.L."/>
            <person name="Armisen D."/>
            <person name="Proux-Wera E."/>
            <person name="OhEigeartaigh S.S."/>
            <person name="Byrne K.P."/>
            <person name="Wolfe K.H."/>
        </authorList>
    </citation>
    <scope>NUCLEOTIDE SEQUENCE</scope>
    <source>
        <strain>Type strain:CBS 4309</strain>
    </source>
</reference>
<dbReference type="OrthoDB" id="3993315at2759"/>
<feature type="compositionally biased region" description="Basic and acidic residues" evidence="1">
    <location>
        <begin position="154"/>
        <end position="182"/>
    </location>
</feature>
<name>G0VI54_NAUCA</name>
<feature type="compositionally biased region" description="Polar residues" evidence="1">
    <location>
        <begin position="374"/>
        <end position="390"/>
    </location>
</feature>
<sequence>MGLDEEKIKKRLSQIEIDIDEMNAMIDENLQLNQQEKEKEQEIDAVHNEPSTSEEEVQHPEEPKWEREEVNDEEKELDQVELDEDTNDGEKSHQEDDSAEKLIDNDTPVSEVPLTENEEGKHEVSKENEEKPLDVSETLAQDDNKPAEPIIEQKVVEKEEEQPPQKIEEQTVEKEKPEKPTDSEEWEETEGEASTDDNDEEQEEVEDEEESDTSGSSEYEEVTASSEEEEDEETSEEEEEEEEEEDETDDKKEATPVLINGHMIPEHQENQEPTNSEPTLKHKPNPIPIEDSPSMVTNLKVQELKKKLLDEAAEKSNTTSTPLSTQKNNGDHIPGKLTKVIQNINGNNSTVEKQTVSSPFEPQSKIFLPKKSDSTTSNNNKDVSPTTMRRPTNPFRVVSVGGSDKHSPSTSRNVSMEKPRTPVEWENDSVAKLQKTHEQLILKCTKLQKEINYLTELNHKGSLDLEDGRKLTNALAKLQEYLDRKTKERYEVGVLLSRRLRREINRGENGEFWVGTK</sequence>
<dbReference type="GeneID" id="96904754"/>
<evidence type="ECO:0000313" key="2">
    <source>
        <dbReference type="EMBL" id="CCC71088.1"/>
    </source>
</evidence>
<keyword evidence="3" id="KW-1185">Reference proteome</keyword>
<accession>G0VI54</accession>
<dbReference type="EMBL" id="HE576758">
    <property type="protein sequence ID" value="CCC71088.1"/>
    <property type="molecule type" value="Genomic_DNA"/>
</dbReference>
<feature type="compositionally biased region" description="Basic and acidic residues" evidence="1">
    <location>
        <begin position="88"/>
        <end position="104"/>
    </location>
</feature>
<gene>
    <name evidence="2" type="primary">NCAS0G02010</name>
    <name evidence="2" type="ordered locus">NCAS_0G02010</name>
</gene>
<dbReference type="KEGG" id="ncs:NCAS_0G02010"/>
<feature type="compositionally biased region" description="Basic and acidic residues" evidence="1">
    <location>
        <begin position="118"/>
        <end position="134"/>
    </location>
</feature>
<feature type="compositionally biased region" description="Basic and acidic residues" evidence="1">
    <location>
        <begin position="56"/>
        <end position="68"/>
    </location>
</feature>
<feature type="compositionally biased region" description="Basic and acidic residues" evidence="1">
    <location>
        <begin position="35"/>
        <end position="47"/>
    </location>
</feature>
<dbReference type="OMA" id="NTAPREF"/>
<feature type="region of interest" description="Disordered" evidence="1">
    <location>
        <begin position="312"/>
        <end position="334"/>
    </location>
</feature>
<dbReference type="eggNOG" id="ENOG502S1ET">
    <property type="taxonomic scope" value="Eukaryota"/>
</dbReference>
<reference evidence="2 3" key="1">
    <citation type="journal article" date="2011" name="Proc. Natl. Acad. Sci. U.S.A.">
        <title>Evolutionary erosion of yeast sex chromosomes by mating-type switching accidents.</title>
        <authorList>
            <person name="Gordon J.L."/>
            <person name="Armisen D."/>
            <person name="Proux-Wera E."/>
            <person name="Oheigeartaigh S.S."/>
            <person name="Byrne K.P."/>
            <person name="Wolfe K.H."/>
        </authorList>
    </citation>
    <scope>NUCLEOTIDE SEQUENCE [LARGE SCALE GENOMIC DNA]</scope>
    <source>
        <strain evidence="3">ATCC 76901 / BCRC 22586 / CBS 4309 / NBRC 1992 / NRRL Y-12630</strain>
    </source>
</reference>
<feature type="region of interest" description="Disordered" evidence="1">
    <location>
        <begin position="352"/>
        <end position="423"/>
    </location>
</feature>
<proteinExistence type="predicted"/>
<feature type="compositionally biased region" description="Acidic residues" evidence="1">
    <location>
        <begin position="183"/>
        <end position="248"/>
    </location>
</feature>
<feature type="compositionally biased region" description="Acidic residues" evidence="1">
    <location>
        <begin position="69"/>
        <end position="87"/>
    </location>
</feature>
<evidence type="ECO:0000256" key="1">
    <source>
        <dbReference type="SAM" id="MobiDB-lite"/>
    </source>
</evidence>